<comment type="subcellular location">
    <subcellularLocation>
        <location evidence="1">Cell membrane</location>
        <topology evidence="1">Multi-pass membrane protein</topology>
    </subcellularLocation>
</comment>
<keyword evidence="8 10" id="KW-0472">Membrane</keyword>
<feature type="domain" description="FtsX extracellular" evidence="13">
    <location>
        <begin position="60"/>
        <end position="141"/>
    </location>
</feature>
<dbReference type="Gene3D" id="3.30.70.3040">
    <property type="match status" value="1"/>
</dbReference>
<feature type="transmembrane region" description="Helical" evidence="11">
    <location>
        <begin position="265"/>
        <end position="287"/>
    </location>
</feature>
<feature type="domain" description="ABC3 transporter permease C-terminal" evidence="12">
    <location>
        <begin position="174"/>
        <end position="292"/>
    </location>
</feature>
<dbReference type="EMBL" id="CADCVK010000417">
    <property type="protein sequence ID" value="CAA9506100.1"/>
    <property type="molecule type" value="Genomic_DNA"/>
</dbReference>
<dbReference type="PIRSF" id="PIRSF003097">
    <property type="entry name" value="FtsX"/>
    <property type="match status" value="1"/>
</dbReference>
<evidence type="ECO:0000259" key="13">
    <source>
        <dbReference type="Pfam" id="PF18075"/>
    </source>
</evidence>
<proteinExistence type="inferred from homology"/>
<evidence type="ECO:0000256" key="10">
    <source>
        <dbReference type="PIRNR" id="PIRNR003097"/>
    </source>
</evidence>
<dbReference type="Pfam" id="PF02687">
    <property type="entry name" value="FtsX"/>
    <property type="match status" value="1"/>
</dbReference>
<dbReference type="AlphaFoldDB" id="A0A6J4SV62"/>
<name>A0A6J4SV62_9ACTN</name>
<feature type="transmembrane region" description="Helical" evidence="11">
    <location>
        <begin position="223"/>
        <end position="245"/>
    </location>
</feature>
<evidence type="ECO:0000313" key="14">
    <source>
        <dbReference type="EMBL" id="CAA9506100.1"/>
    </source>
</evidence>
<evidence type="ECO:0000256" key="3">
    <source>
        <dbReference type="ARBA" id="ARBA00021907"/>
    </source>
</evidence>
<dbReference type="GO" id="GO:0005886">
    <property type="term" value="C:plasma membrane"/>
    <property type="evidence" value="ECO:0007669"/>
    <property type="project" value="UniProtKB-SubCell"/>
</dbReference>
<evidence type="ECO:0000259" key="12">
    <source>
        <dbReference type="Pfam" id="PF02687"/>
    </source>
</evidence>
<keyword evidence="6 11" id="KW-0812">Transmembrane</keyword>
<keyword evidence="4 10" id="KW-1003">Cell membrane</keyword>
<evidence type="ECO:0000256" key="9">
    <source>
        <dbReference type="ARBA" id="ARBA00023306"/>
    </source>
</evidence>
<dbReference type="Pfam" id="PF18075">
    <property type="entry name" value="FtsX_ECD"/>
    <property type="match status" value="1"/>
</dbReference>
<evidence type="ECO:0000256" key="4">
    <source>
        <dbReference type="ARBA" id="ARBA00022475"/>
    </source>
</evidence>
<dbReference type="GO" id="GO:0051301">
    <property type="term" value="P:cell division"/>
    <property type="evidence" value="ECO:0007669"/>
    <property type="project" value="UniProtKB-KW"/>
</dbReference>
<keyword evidence="9 10" id="KW-0131">Cell cycle</keyword>
<reference evidence="14" key="1">
    <citation type="submission" date="2020-02" db="EMBL/GenBank/DDBJ databases">
        <authorList>
            <person name="Meier V. D."/>
        </authorList>
    </citation>
    <scope>NUCLEOTIDE SEQUENCE</scope>
    <source>
        <strain evidence="14">AVDCRST_MAG12</strain>
    </source>
</reference>
<evidence type="ECO:0000256" key="1">
    <source>
        <dbReference type="ARBA" id="ARBA00004651"/>
    </source>
</evidence>
<comment type="similarity">
    <text evidence="2 10">Belongs to the ABC-4 integral membrane protein family. FtsX subfamily.</text>
</comment>
<dbReference type="InterPro" id="IPR040690">
    <property type="entry name" value="FtsX_ECD"/>
</dbReference>
<evidence type="ECO:0000256" key="8">
    <source>
        <dbReference type="ARBA" id="ARBA00023136"/>
    </source>
</evidence>
<dbReference type="PANTHER" id="PTHR47755">
    <property type="entry name" value="CELL DIVISION PROTEIN FTSX"/>
    <property type="match status" value="1"/>
</dbReference>
<protein>
    <recommendedName>
        <fullName evidence="3 10">Cell division protein FtsX</fullName>
    </recommendedName>
</protein>
<gene>
    <name evidence="14" type="ORF">AVDCRST_MAG12-2970</name>
</gene>
<evidence type="ECO:0000256" key="6">
    <source>
        <dbReference type="ARBA" id="ARBA00022692"/>
    </source>
</evidence>
<evidence type="ECO:0000256" key="7">
    <source>
        <dbReference type="ARBA" id="ARBA00022989"/>
    </source>
</evidence>
<evidence type="ECO:0000256" key="2">
    <source>
        <dbReference type="ARBA" id="ARBA00007379"/>
    </source>
</evidence>
<keyword evidence="7 11" id="KW-1133">Transmembrane helix</keyword>
<accession>A0A6J4SV62</accession>
<dbReference type="PANTHER" id="PTHR47755:SF1">
    <property type="entry name" value="CELL DIVISION PROTEIN FTSX"/>
    <property type="match status" value="1"/>
</dbReference>
<feature type="transmembrane region" description="Helical" evidence="11">
    <location>
        <begin position="166"/>
        <end position="190"/>
    </location>
</feature>
<dbReference type="InterPro" id="IPR003838">
    <property type="entry name" value="ABC3_permease_C"/>
</dbReference>
<evidence type="ECO:0000256" key="11">
    <source>
        <dbReference type="SAM" id="Phobius"/>
    </source>
</evidence>
<feature type="transmembrane region" description="Helical" evidence="11">
    <location>
        <begin position="20"/>
        <end position="43"/>
    </location>
</feature>
<keyword evidence="5 10" id="KW-0132">Cell division</keyword>
<dbReference type="InterPro" id="IPR004513">
    <property type="entry name" value="FtsX"/>
</dbReference>
<sequence length="294" mass="32175">MRFNLGFFLAEAFKNIRLNLLMSITAVTTTFICILVFGVGLLVSEHVEGVIGSVREDVSVEVFMPGRGEEEVAALEEKAKGWEEVSSVERISEEQALAAFKDTFREQPELYENLDRGVLPASLQIQLTDPDLADQVAGKLKAEGFSEENLSYPQQTIERLNSVTSYLLWGLYAATLLFLVASVLLISNAIRLSIFARRKEIEVMKLVGASDGFVRTPFVLEGLIQGLLGAGLAALAVIWLNFLFVDWSRDALTFVPIQNSAVSTASILLVLVVVGVAIGVGGSFLSVTRFLRKI</sequence>
<evidence type="ECO:0000256" key="5">
    <source>
        <dbReference type="ARBA" id="ARBA00022618"/>
    </source>
</evidence>
<organism evidence="14">
    <name type="scientific">uncultured Rubrobacteraceae bacterium</name>
    <dbReference type="NCBI Taxonomy" id="349277"/>
    <lineage>
        <taxon>Bacteria</taxon>
        <taxon>Bacillati</taxon>
        <taxon>Actinomycetota</taxon>
        <taxon>Rubrobacteria</taxon>
        <taxon>Rubrobacterales</taxon>
        <taxon>Rubrobacteraceae</taxon>
        <taxon>environmental samples</taxon>
    </lineage>
</organism>